<evidence type="ECO:0000256" key="18">
    <source>
        <dbReference type="ARBA" id="ARBA00023065"/>
    </source>
</evidence>
<dbReference type="EMBL" id="RJVU01007007">
    <property type="protein sequence ID" value="ROL54409.1"/>
    <property type="molecule type" value="Genomic_DNA"/>
</dbReference>
<evidence type="ECO:0000256" key="17">
    <source>
        <dbReference type="ARBA" id="ARBA00023053"/>
    </source>
</evidence>
<evidence type="ECO:0000256" key="15">
    <source>
        <dbReference type="ARBA" id="ARBA00022989"/>
    </source>
</evidence>
<evidence type="ECO:0000313" key="34">
    <source>
        <dbReference type="Proteomes" id="UP000281406"/>
    </source>
</evidence>
<dbReference type="InterPro" id="IPR011706">
    <property type="entry name" value="Cu-oxidase_C"/>
</dbReference>
<evidence type="ECO:0000259" key="32">
    <source>
        <dbReference type="Pfam" id="PF07732"/>
    </source>
</evidence>
<evidence type="ECO:0000256" key="8">
    <source>
        <dbReference type="ARBA" id="ARBA00020691"/>
    </source>
</evidence>
<feature type="transmembrane region" description="Helical" evidence="29">
    <location>
        <begin position="1179"/>
        <end position="1203"/>
    </location>
</feature>
<keyword evidence="16" id="KW-0560">Oxidoreductase</keyword>
<dbReference type="GO" id="GO:0005507">
    <property type="term" value="F:copper ion binding"/>
    <property type="evidence" value="ECO:0007669"/>
    <property type="project" value="InterPro"/>
</dbReference>
<dbReference type="Pfam" id="PF07731">
    <property type="entry name" value="Cu-oxidase_2"/>
    <property type="match status" value="1"/>
</dbReference>
<keyword evidence="15 29" id="KW-1133">Transmembrane helix</keyword>
<accession>A0A3N0Z7H1</accession>
<dbReference type="GO" id="GO:0015175">
    <property type="term" value="F:neutral L-amino acid transmembrane transporter activity"/>
    <property type="evidence" value="ECO:0007669"/>
    <property type="project" value="TreeGrafter"/>
</dbReference>
<keyword evidence="14" id="KW-0677">Repeat</keyword>
<evidence type="ECO:0000256" key="22">
    <source>
        <dbReference type="ARBA" id="ARBA00030359"/>
    </source>
</evidence>
<dbReference type="SUPFAM" id="SSF103473">
    <property type="entry name" value="MFS general substrate transporter"/>
    <property type="match status" value="1"/>
</dbReference>
<evidence type="ECO:0000256" key="3">
    <source>
        <dbReference type="ARBA" id="ARBA00004187"/>
    </source>
</evidence>
<dbReference type="FunFam" id="2.60.40.420:FF:000009">
    <property type="entry name" value="Ceruloplasmin"/>
    <property type="match status" value="1"/>
</dbReference>
<evidence type="ECO:0000256" key="16">
    <source>
        <dbReference type="ARBA" id="ARBA00023002"/>
    </source>
</evidence>
<keyword evidence="10" id="KW-1003">Cell membrane</keyword>
<keyword evidence="19 29" id="KW-0472">Membrane</keyword>
<evidence type="ECO:0000256" key="2">
    <source>
        <dbReference type="ARBA" id="ARBA00004167"/>
    </source>
</evidence>
<feature type="signal peptide" evidence="30">
    <location>
        <begin position="1"/>
        <end position="23"/>
    </location>
</feature>
<evidence type="ECO:0000256" key="7">
    <source>
        <dbReference type="ARBA" id="ARBA00013107"/>
    </source>
</evidence>
<evidence type="ECO:0000256" key="27">
    <source>
        <dbReference type="ARBA" id="ARBA00036887"/>
    </source>
</evidence>
<keyword evidence="18" id="KW-0406">Ion transport</keyword>
<sequence>MVTFWNCLRKLSIFCAVIAQVSGINRTFYIGIQEENWNYAPSGQNLINGKPIAADEYASVFLQRGSHRIGSVYKKAIYRQYTDASYSQEIPKPTWLGYLGPILRAEVHDIIIVHLKNFASRRYSMHPHGVFYAKDSEGALYPDGTSDTLKKDDGVPPGGNYTYTWTVKPDFAPQKGDANCLTWAYHSHVSASQDISSGLIGALLTCKKGTLHAVSTSDHHQVQRADVDQDLILMFSVVDENISWYLKENIQTFCFDPDGVDPAREDFQESNMMHAINGYMYGNLPGIEFCKNHMVALHLFGMGNEIDIHSVYFHGQTLLDRGHRMDVLSLFSATFATAEMVPMTIGTWLMNCQVNDHLKAGMQALFKVSSCKDEKNSTVPLSGKIRKYFIAAEKVWWDYAPSGMDKLTNESLTKPGSFSELFFGMDGGRLGGKYWKAVYREYTDKSFTIRRKRTSAESHLGILGPVLRAEAGDTLQVMFMNKADRSYSIQSHGLQYNKPFEGVFYQDGIKRKGYQVQPGETFTYRWLLKEGPSESDPPCISYLYFSSSDPVRDTNAGLIGPLLVCKKDALNSNGAQKDVDREFFLLFSVLDENLSWYLDQNIETHDTNESDLENLEFQESNKMHAVNGFMYLPGLEMNKKSRVRWHLMGLGTEIDMHGIYFQGNTFQRQGTTRDTLSLFPHTAVTVSMQPDVSGPIIRAEVGQILLITFMNKASHPYSIQAHGVRTSTSKPEAVMPGNMTQYQWMIPEKSGPGVSDPNCIAFAYRSAVDFVKDTASGLIGPLVICRRDVLNQARQRTDVDREFALLFMVFDENKSWYLEENIQSYYNSSEPLLRDAEFQKSNKMYGINGKLYANLHGLEMVEGDKVVWYLFGMGNEADIHTVHFHAETFTYKTDQTHRTDVYDLIPGAFQTLEMVAEVNGTWLLHCHVANHIRAGMETTFTVKPRSAMAPTLATAFARRWWMAVTAIIENLLFSAVLLGWGSLLIMLKSEGFYSYLCTDPGNSSTANFSLPAVPSSLSNDEDFDYDEFQPAQHDGGVEVVPLKHPEEHLRMNGWLICKEQDEMLNLAFTVGSFLLSAITLPLGIVMDKYGPRKLRLLGSACFALSCLMIAYGASNPNELSVLIFIALTFNGFGGMCMTFTSLTLPNMFGDLRATFIALMIGSYASSAVTFPGVKVIYDIGVTFITILVVWAGCAGLVFINCFFNWPLEPFPGPEDMDYTVKIKFSWLGFDHKITGKQFYNQVTTVGKRLSVDNTQKQKLAKEGQKLCLSTMDLELQCEPKEETQSFMKSIFSPLFMLSLVTMCVTQLRLIFYMGAMNNILEDLSGGDLNTVSLYTSIFGVMQLLCLMTTPVIGQIMDWKLKECDDGEIDEKEPNKDEPQPKRRDRQIQKVTNATRAFIFTNILLVGFGVTCLIPNLPLQMLSFVLHTIVRGFIHSAIGGLYAAVYPSSQFGSLTGMQSLVSALFALLQQPLFMAMMGPLKGDPLWVNVGLLVLSMLGFLLPLYLLFFRRTLHKKRKEKENDAKIYLKINGSDVPEAFV</sequence>
<dbReference type="Gene3D" id="2.60.40.420">
    <property type="entry name" value="Cupredoxins - blue copper proteins"/>
    <property type="match status" value="3"/>
</dbReference>
<evidence type="ECO:0000256" key="9">
    <source>
        <dbReference type="ARBA" id="ARBA00022448"/>
    </source>
</evidence>
<feature type="domain" description="Plastocyanin-like" evidence="32">
    <location>
        <begin position="98"/>
        <end position="204"/>
    </location>
</feature>
<evidence type="ECO:0000259" key="31">
    <source>
        <dbReference type="Pfam" id="PF07731"/>
    </source>
</evidence>
<feature type="transmembrane region" description="Helical" evidence="29">
    <location>
        <begin position="1456"/>
        <end position="1478"/>
    </location>
</feature>
<evidence type="ECO:0000256" key="29">
    <source>
        <dbReference type="SAM" id="Phobius"/>
    </source>
</evidence>
<dbReference type="PROSITE" id="PS00079">
    <property type="entry name" value="MULTICOPPER_OXIDASE1"/>
    <property type="match status" value="2"/>
</dbReference>
<feature type="transmembrane region" description="Helical" evidence="29">
    <location>
        <begin position="1290"/>
        <end position="1311"/>
    </location>
</feature>
<dbReference type="GO" id="GO:0016323">
    <property type="term" value="C:basolateral plasma membrane"/>
    <property type="evidence" value="ECO:0007669"/>
    <property type="project" value="UniProtKB-SubCell"/>
</dbReference>
<comment type="catalytic activity">
    <reaction evidence="26">
        <text>L-isoleucine(in) = L-isoleucine(out)</text>
        <dbReference type="Rhea" id="RHEA:70943"/>
        <dbReference type="ChEBI" id="CHEBI:58045"/>
    </reaction>
</comment>
<evidence type="ECO:0000256" key="24">
    <source>
        <dbReference type="ARBA" id="ARBA00036466"/>
    </source>
</evidence>
<dbReference type="PANTHER" id="PTHR20766">
    <property type="entry name" value="LARGE NEUTRAL AMINO ACIDS TRANSPORTER SMALL SUBUNIT 4-LIKE ISOFORM X1"/>
    <property type="match status" value="1"/>
</dbReference>
<feature type="transmembrane region" description="Helical" evidence="29">
    <location>
        <begin position="1096"/>
        <end position="1113"/>
    </location>
</feature>
<evidence type="ECO:0000256" key="23">
    <source>
        <dbReference type="ARBA" id="ARBA00033167"/>
    </source>
</evidence>
<dbReference type="OrthoDB" id="2121828at2759"/>
<keyword evidence="20" id="KW-1015">Disulfide bond</keyword>
<dbReference type="EC" id="1.16.3.1" evidence="7"/>
<dbReference type="FunFam" id="2.60.40.420:FF:000075">
    <property type="entry name" value="hephaestin isoform X2"/>
    <property type="match status" value="1"/>
</dbReference>
<evidence type="ECO:0000256" key="21">
    <source>
        <dbReference type="ARBA" id="ARBA00023180"/>
    </source>
</evidence>
<evidence type="ECO:0000256" key="19">
    <source>
        <dbReference type="ARBA" id="ARBA00023136"/>
    </source>
</evidence>
<feature type="transmembrane region" description="Helical" evidence="29">
    <location>
        <begin position="1396"/>
        <end position="1417"/>
    </location>
</feature>
<evidence type="ECO:0000256" key="25">
    <source>
        <dbReference type="ARBA" id="ARBA00036530"/>
    </source>
</evidence>
<evidence type="ECO:0000256" key="4">
    <source>
        <dbReference type="ARBA" id="ARBA00004651"/>
    </source>
</evidence>
<evidence type="ECO:0000256" key="5">
    <source>
        <dbReference type="ARBA" id="ARBA00006595"/>
    </source>
</evidence>
<reference evidence="33 34" key="1">
    <citation type="submission" date="2018-10" db="EMBL/GenBank/DDBJ databases">
        <title>Genome assembly for a Yunnan-Guizhou Plateau 3E fish, Anabarilius grahami (Regan), and its evolutionary and genetic applications.</title>
        <authorList>
            <person name="Jiang W."/>
        </authorList>
    </citation>
    <scope>NUCLEOTIDE SEQUENCE [LARGE SCALE GENOMIC DNA]</scope>
    <source>
        <strain evidence="33">AG-KIZ</strain>
        <tissue evidence="33">Muscle</tissue>
    </source>
</reference>
<comment type="similarity">
    <text evidence="5">Belongs to the SLC43A transporter (TC 2.A.1.44) family.</text>
</comment>
<dbReference type="PANTHER" id="PTHR20766:SF2">
    <property type="entry name" value="LARGE NEUTRAL AMINO ACIDS TRANSPORTER SMALL SUBUNIT 4"/>
    <property type="match status" value="1"/>
</dbReference>
<dbReference type="PROSITE" id="PS00080">
    <property type="entry name" value="MULTICOPPER_OXIDASE2"/>
    <property type="match status" value="1"/>
</dbReference>
<feature type="transmembrane region" description="Helical" evidence="29">
    <location>
        <begin position="1063"/>
        <end position="1084"/>
    </location>
</feature>
<dbReference type="GO" id="GO:0006811">
    <property type="term" value="P:monoatomic ion transport"/>
    <property type="evidence" value="ECO:0007669"/>
    <property type="project" value="UniProtKB-KW"/>
</dbReference>
<evidence type="ECO:0000313" key="33">
    <source>
        <dbReference type="EMBL" id="ROL54409.1"/>
    </source>
</evidence>
<evidence type="ECO:0000256" key="1">
    <source>
        <dbReference type="ARBA" id="ARBA00001935"/>
    </source>
</evidence>
<dbReference type="CDD" id="cd06174">
    <property type="entry name" value="MFS"/>
    <property type="match status" value="1"/>
</dbReference>
<evidence type="ECO:0000256" key="13">
    <source>
        <dbReference type="ARBA" id="ARBA00022729"/>
    </source>
</evidence>
<evidence type="ECO:0000256" key="28">
    <source>
        <dbReference type="SAM" id="MobiDB-lite"/>
    </source>
</evidence>
<feature type="transmembrane region" description="Helical" evidence="29">
    <location>
        <begin position="1119"/>
        <end position="1142"/>
    </location>
</feature>
<comment type="catalytic activity">
    <reaction evidence="24">
        <text>L-phenylalanine(in) = L-phenylalanine(out)</text>
        <dbReference type="Rhea" id="RHEA:27950"/>
        <dbReference type="ChEBI" id="CHEBI:58095"/>
    </reaction>
</comment>
<comment type="catalytic activity">
    <reaction evidence="25">
        <text>L-methionine(in) = L-methionine(out)</text>
        <dbReference type="Rhea" id="RHEA:70939"/>
        <dbReference type="ChEBI" id="CHEBI:57844"/>
    </reaction>
</comment>
<keyword evidence="17" id="KW-0915">Sodium</keyword>
<evidence type="ECO:0000256" key="26">
    <source>
        <dbReference type="ARBA" id="ARBA00036777"/>
    </source>
</evidence>
<organism evidence="33 34">
    <name type="scientific">Anabarilius grahami</name>
    <name type="common">Kanglang fish</name>
    <name type="synonym">Barilius grahami</name>
    <dbReference type="NCBI Taxonomy" id="495550"/>
    <lineage>
        <taxon>Eukaryota</taxon>
        <taxon>Metazoa</taxon>
        <taxon>Chordata</taxon>
        <taxon>Craniata</taxon>
        <taxon>Vertebrata</taxon>
        <taxon>Euteleostomi</taxon>
        <taxon>Actinopterygii</taxon>
        <taxon>Neopterygii</taxon>
        <taxon>Teleostei</taxon>
        <taxon>Ostariophysi</taxon>
        <taxon>Cypriniformes</taxon>
        <taxon>Xenocyprididae</taxon>
        <taxon>Xenocypridinae</taxon>
        <taxon>Xenocypridinae incertae sedis</taxon>
        <taxon>Anabarilius</taxon>
    </lineage>
</organism>
<gene>
    <name evidence="33" type="ORF">DPX16_10832</name>
</gene>
<dbReference type="CDD" id="cd04222">
    <property type="entry name" value="CuRO_1_ceruloplasmin"/>
    <property type="match status" value="1"/>
</dbReference>
<feature type="transmembrane region" description="Helical" evidence="29">
    <location>
        <begin position="1154"/>
        <end position="1173"/>
    </location>
</feature>
<comment type="similarity">
    <text evidence="6">Belongs to the multicopper oxidase family.</text>
</comment>
<keyword evidence="34" id="KW-1185">Reference proteome</keyword>
<comment type="catalytic activity">
    <reaction evidence="27">
        <text>L-leucine(in) = L-leucine(out)</text>
        <dbReference type="Rhea" id="RHEA:73011"/>
        <dbReference type="ChEBI" id="CHEBI:57427"/>
    </reaction>
</comment>
<feature type="chain" id="PRO_5018244143" description="Large neutral amino acids transporter small subunit 4" evidence="30">
    <location>
        <begin position="24"/>
        <end position="1538"/>
    </location>
</feature>
<feature type="domain" description="Plastocyanin-like" evidence="31">
    <location>
        <begin position="837"/>
        <end position="945"/>
    </location>
</feature>
<dbReference type="GO" id="GO:0004322">
    <property type="term" value="F:ferroxidase activity"/>
    <property type="evidence" value="ECO:0007669"/>
    <property type="project" value="UniProtKB-EC"/>
</dbReference>
<comment type="subcellular location">
    <subcellularLocation>
        <location evidence="3">Basolateral cell membrane</location>
    </subcellularLocation>
    <subcellularLocation>
        <location evidence="4">Cell membrane</location>
        <topology evidence="4">Multi-pass membrane protein</topology>
    </subcellularLocation>
    <subcellularLocation>
        <location evidence="2">Membrane</location>
        <topology evidence="2">Single-pass membrane protein</topology>
    </subcellularLocation>
</comment>
<dbReference type="GO" id="GO:0015179">
    <property type="term" value="F:L-amino acid transmembrane transporter activity"/>
    <property type="evidence" value="ECO:0007669"/>
    <property type="project" value="TreeGrafter"/>
</dbReference>
<feature type="transmembrane region" description="Helical" evidence="29">
    <location>
        <begin position="1484"/>
        <end position="1506"/>
    </location>
</feature>
<proteinExistence type="inferred from homology"/>
<dbReference type="Pfam" id="PF07732">
    <property type="entry name" value="Cu-oxidase_3"/>
    <property type="match status" value="2"/>
</dbReference>
<evidence type="ECO:0000256" key="14">
    <source>
        <dbReference type="ARBA" id="ARBA00022737"/>
    </source>
</evidence>
<dbReference type="SUPFAM" id="SSF49503">
    <property type="entry name" value="Cupredoxins"/>
    <property type="match status" value="6"/>
</dbReference>
<comment type="caution">
    <text evidence="33">The sequence shown here is derived from an EMBL/GenBank/DDBJ whole genome shotgun (WGS) entry which is preliminary data.</text>
</comment>
<evidence type="ECO:0000256" key="30">
    <source>
        <dbReference type="SAM" id="SignalP"/>
    </source>
</evidence>
<feature type="region of interest" description="Disordered" evidence="28">
    <location>
        <begin position="1367"/>
        <end position="1386"/>
    </location>
</feature>
<evidence type="ECO:0000256" key="10">
    <source>
        <dbReference type="ARBA" id="ARBA00022475"/>
    </source>
</evidence>
<evidence type="ECO:0000256" key="12">
    <source>
        <dbReference type="ARBA" id="ARBA00022723"/>
    </source>
</evidence>
<feature type="compositionally biased region" description="Basic and acidic residues" evidence="28">
    <location>
        <begin position="1371"/>
        <end position="1386"/>
    </location>
</feature>
<keyword evidence="13 30" id="KW-0732">Signal</keyword>
<dbReference type="InterPro" id="IPR011701">
    <property type="entry name" value="MFS"/>
</dbReference>
<dbReference type="InterPro" id="IPR002355">
    <property type="entry name" value="Cu_oxidase_Cu_BS"/>
</dbReference>
<evidence type="ECO:0000256" key="6">
    <source>
        <dbReference type="ARBA" id="ARBA00010609"/>
    </source>
</evidence>
<dbReference type="FunFam" id="2.60.40.420:FF:000002">
    <property type="entry name" value="Hephaestin like 1"/>
    <property type="match status" value="1"/>
</dbReference>
<dbReference type="InterPro" id="IPR011707">
    <property type="entry name" value="Cu-oxidase-like_N"/>
</dbReference>
<name>A0A3N0Z7H1_ANAGA</name>
<comment type="cofactor">
    <cofactor evidence="1">
        <name>Cu cation</name>
        <dbReference type="ChEBI" id="CHEBI:23378"/>
    </cofactor>
</comment>
<dbReference type="InterPro" id="IPR033138">
    <property type="entry name" value="Cu_oxidase_CS"/>
</dbReference>
<keyword evidence="12" id="KW-0479">Metal-binding</keyword>
<dbReference type="InterPro" id="IPR036259">
    <property type="entry name" value="MFS_trans_sf"/>
</dbReference>
<evidence type="ECO:0000256" key="11">
    <source>
        <dbReference type="ARBA" id="ARBA00022692"/>
    </source>
</evidence>
<dbReference type="Pfam" id="PF07690">
    <property type="entry name" value="MFS_1"/>
    <property type="match status" value="1"/>
</dbReference>
<keyword evidence="9" id="KW-0813">Transport</keyword>
<keyword evidence="11 29" id="KW-0812">Transmembrane</keyword>
<dbReference type="Gene3D" id="1.20.1250.20">
    <property type="entry name" value="MFS general substrate transporter like domains"/>
    <property type="match status" value="1"/>
</dbReference>
<dbReference type="InterPro" id="IPR008972">
    <property type="entry name" value="Cupredoxin"/>
</dbReference>
<feature type="transmembrane region" description="Helical" evidence="29">
    <location>
        <begin position="1423"/>
        <end position="1444"/>
    </location>
</feature>
<keyword evidence="21" id="KW-0325">Glycoprotein</keyword>
<dbReference type="Proteomes" id="UP000281406">
    <property type="component" value="Unassembled WGS sequence"/>
</dbReference>
<protein>
    <recommendedName>
        <fullName evidence="8">Large neutral amino acids transporter small subunit 4</fullName>
        <ecNumber evidence="7">1.16.3.1</ecNumber>
    </recommendedName>
    <alternativeName>
        <fullName evidence="23">L-type amino acid transporter 4</fullName>
    </alternativeName>
    <alternativeName>
        <fullName evidence="22">Solute carrier family 43 member 2</fullName>
    </alternativeName>
</protein>
<feature type="domain" description="Plastocyanin-like" evidence="32">
    <location>
        <begin position="462"/>
        <end position="567"/>
    </location>
</feature>
<evidence type="ECO:0000256" key="20">
    <source>
        <dbReference type="ARBA" id="ARBA00023157"/>
    </source>
</evidence>